<keyword evidence="7" id="KW-0963">Cytoplasm</keyword>
<accession>A0A420B6Q8</accession>
<feature type="binding site" evidence="7">
    <location>
        <position position="58"/>
    </location>
    <ligand>
        <name>substrate</name>
    </ligand>
</feature>
<dbReference type="EMBL" id="RAPY01000002">
    <property type="protein sequence ID" value="RKE52476.1"/>
    <property type="molecule type" value="Genomic_DNA"/>
</dbReference>
<keyword evidence="4 7" id="KW-0418">Kinase</keyword>
<dbReference type="Gene3D" id="3.40.50.300">
    <property type="entry name" value="P-loop containing nucleotide triphosphate hydrolases"/>
    <property type="match status" value="1"/>
</dbReference>
<feature type="binding site" evidence="7">
    <location>
        <position position="79"/>
    </location>
    <ligand>
        <name>substrate</name>
    </ligand>
</feature>
<keyword evidence="2 7" id="KW-0808">Transferase</keyword>
<dbReference type="PANTHER" id="PTHR21087:SF16">
    <property type="entry name" value="SHIKIMATE KINASE 1, CHLOROPLASTIC"/>
    <property type="match status" value="1"/>
</dbReference>
<feature type="binding site" evidence="7">
    <location>
        <position position="141"/>
    </location>
    <ligand>
        <name>substrate</name>
    </ligand>
</feature>
<keyword evidence="7" id="KW-0460">Magnesium</keyword>
<evidence type="ECO:0000256" key="7">
    <source>
        <dbReference type="HAMAP-Rule" id="MF_00109"/>
    </source>
</evidence>
<evidence type="ECO:0000256" key="5">
    <source>
        <dbReference type="ARBA" id="ARBA00022840"/>
    </source>
</evidence>
<evidence type="ECO:0000256" key="1">
    <source>
        <dbReference type="ARBA" id="ARBA00022605"/>
    </source>
</evidence>
<dbReference type="OrthoDB" id="9800332at2"/>
<dbReference type="GO" id="GO:0004765">
    <property type="term" value="F:shikimate kinase activity"/>
    <property type="evidence" value="ECO:0007669"/>
    <property type="project" value="UniProtKB-UniRule"/>
</dbReference>
<dbReference type="EC" id="2.7.1.71" evidence="7"/>
<dbReference type="Pfam" id="PF01202">
    <property type="entry name" value="SKI"/>
    <property type="match status" value="1"/>
</dbReference>
<comment type="catalytic activity">
    <reaction evidence="7">
        <text>shikimate + ATP = 3-phosphoshikimate + ADP + H(+)</text>
        <dbReference type="Rhea" id="RHEA:13121"/>
        <dbReference type="ChEBI" id="CHEBI:15378"/>
        <dbReference type="ChEBI" id="CHEBI:30616"/>
        <dbReference type="ChEBI" id="CHEBI:36208"/>
        <dbReference type="ChEBI" id="CHEBI:145989"/>
        <dbReference type="ChEBI" id="CHEBI:456216"/>
        <dbReference type="EC" id="2.7.1.71"/>
    </reaction>
</comment>
<comment type="function">
    <text evidence="7">Catalyzes the specific phosphorylation of the 3-hydroxyl group of shikimic acid using ATP as a cosubstrate.</text>
</comment>
<keyword evidence="3 7" id="KW-0547">Nucleotide-binding</keyword>
<feature type="binding site" evidence="7">
    <location>
        <position position="16"/>
    </location>
    <ligand>
        <name>Mg(2+)</name>
        <dbReference type="ChEBI" id="CHEBI:18420"/>
    </ligand>
</feature>
<comment type="similarity">
    <text evidence="7">Belongs to the shikimate kinase family.</text>
</comment>
<keyword evidence="5 7" id="KW-0067">ATP-binding</keyword>
<feature type="binding site" evidence="7">
    <location>
        <begin position="12"/>
        <end position="17"/>
    </location>
    <ligand>
        <name>ATP</name>
        <dbReference type="ChEBI" id="CHEBI:30616"/>
    </ligand>
</feature>
<proteinExistence type="inferred from homology"/>
<dbReference type="InterPro" id="IPR000623">
    <property type="entry name" value="Shikimate_kinase/TSH1"/>
</dbReference>
<dbReference type="InterPro" id="IPR031322">
    <property type="entry name" value="Shikimate/glucono_kinase"/>
</dbReference>
<dbReference type="PANTHER" id="PTHR21087">
    <property type="entry name" value="SHIKIMATE KINASE"/>
    <property type="match status" value="1"/>
</dbReference>
<dbReference type="GO" id="GO:0008652">
    <property type="term" value="P:amino acid biosynthetic process"/>
    <property type="evidence" value="ECO:0007669"/>
    <property type="project" value="UniProtKB-KW"/>
</dbReference>
<dbReference type="Proteomes" id="UP000286246">
    <property type="component" value="Unassembled WGS sequence"/>
</dbReference>
<evidence type="ECO:0000313" key="9">
    <source>
        <dbReference type="Proteomes" id="UP000286246"/>
    </source>
</evidence>
<dbReference type="SUPFAM" id="SSF52540">
    <property type="entry name" value="P-loop containing nucleoside triphosphate hydrolases"/>
    <property type="match status" value="1"/>
</dbReference>
<evidence type="ECO:0000313" key="8">
    <source>
        <dbReference type="EMBL" id="RKE52476.1"/>
    </source>
</evidence>
<gene>
    <name evidence="7" type="primary">aroK</name>
    <name evidence="8" type="ORF">DFQ12_2716</name>
</gene>
<dbReference type="CDD" id="cd00464">
    <property type="entry name" value="SK"/>
    <property type="match status" value="1"/>
</dbReference>
<dbReference type="GO" id="GO:0009073">
    <property type="term" value="P:aromatic amino acid family biosynthetic process"/>
    <property type="evidence" value="ECO:0007669"/>
    <property type="project" value="UniProtKB-KW"/>
</dbReference>
<dbReference type="HAMAP" id="MF_00109">
    <property type="entry name" value="Shikimate_kinase"/>
    <property type="match status" value="1"/>
</dbReference>
<keyword evidence="1 7" id="KW-0028">Amino-acid biosynthesis</keyword>
<sequence>MPKPIFLIGYMGSGKTTLGKKLANKLDLPFIDTDEEIVKQIGMSITEYFGEHGEAAFRELEREQIRKFADNYAVISTGGGAPCFFDNMDWIKANGYAVYLQMSPKALFDRLSQSKLHKRPILIGKSPEELRAFIEEKLTEREPYYSQAHLTIDQLNTTVEALVTLINQHNT</sequence>
<dbReference type="PRINTS" id="PR01100">
    <property type="entry name" value="SHIKIMTKNASE"/>
</dbReference>
<evidence type="ECO:0000256" key="3">
    <source>
        <dbReference type="ARBA" id="ARBA00022741"/>
    </source>
</evidence>
<evidence type="ECO:0000256" key="6">
    <source>
        <dbReference type="ARBA" id="ARBA00023141"/>
    </source>
</evidence>
<reference evidence="8 9" key="1">
    <citation type="submission" date="2018-09" db="EMBL/GenBank/DDBJ databases">
        <title>Genomic Encyclopedia of Type Strains, Phase III (KMG-III): the genomes of soil and plant-associated and newly described type strains.</title>
        <authorList>
            <person name="Whitman W."/>
        </authorList>
    </citation>
    <scope>NUCLEOTIDE SEQUENCE [LARGE SCALE GENOMIC DNA]</scope>
    <source>
        <strain evidence="8 9">CECT 7938</strain>
    </source>
</reference>
<dbReference type="UniPathway" id="UPA00053">
    <property type="reaction ID" value="UER00088"/>
</dbReference>
<evidence type="ECO:0000256" key="4">
    <source>
        <dbReference type="ARBA" id="ARBA00022777"/>
    </source>
</evidence>
<dbReference type="InterPro" id="IPR027417">
    <property type="entry name" value="P-loop_NTPase"/>
</dbReference>
<dbReference type="GO" id="GO:0005524">
    <property type="term" value="F:ATP binding"/>
    <property type="evidence" value="ECO:0007669"/>
    <property type="project" value="UniProtKB-UniRule"/>
</dbReference>
<feature type="binding site" evidence="7">
    <location>
        <position position="34"/>
    </location>
    <ligand>
        <name>substrate</name>
    </ligand>
</feature>
<feature type="binding site" evidence="7">
    <location>
        <position position="119"/>
    </location>
    <ligand>
        <name>ATP</name>
        <dbReference type="ChEBI" id="CHEBI:30616"/>
    </ligand>
</feature>
<dbReference type="GO" id="GO:0000287">
    <property type="term" value="F:magnesium ion binding"/>
    <property type="evidence" value="ECO:0007669"/>
    <property type="project" value="UniProtKB-UniRule"/>
</dbReference>
<dbReference type="GO" id="GO:0005829">
    <property type="term" value="C:cytosol"/>
    <property type="evidence" value="ECO:0007669"/>
    <property type="project" value="TreeGrafter"/>
</dbReference>
<keyword evidence="9" id="KW-1185">Reference proteome</keyword>
<comment type="pathway">
    <text evidence="7">Metabolic intermediate biosynthesis; chorismate biosynthesis; chorismate from D-erythrose 4-phosphate and phosphoenolpyruvate: step 5/7.</text>
</comment>
<comment type="subcellular location">
    <subcellularLocation>
        <location evidence="7">Cytoplasm</location>
    </subcellularLocation>
</comment>
<protein>
    <recommendedName>
        <fullName evidence="7">Shikimate kinase</fullName>
        <shortName evidence="7">SK</shortName>
        <ecNumber evidence="7">2.7.1.71</ecNumber>
    </recommendedName>
</protein>
<dbReference type="RefSeq" id="WP_120259511.1">
    <property type="nucleotide sequence ID" value="NZ_RAPY01000002.1"/>
</dbReference>
<keyword evidence="7" id="KW-0479">Metal-binding</keyword>
<keyword evidence="6 7" id="KW-0057">Aromatic amino acid biosynthesis</keyword>
<comment type="cofactor">
    <cofactor evidence="7">
        <name>Mg(2+)</name>
        <dbReference type="ChEBI" id="CHEBI:18420"/>
    </cofactor>
    <text evidence="7">Binds 1 Mg(2+) ion per subunit.</text>
</comment>
<dbReference type="AlphaFoldDB" id="A0A420B6Q8"/>
<comment type="caution">
    <text evidence="7">Lacks conserved residue(s) required for the propagation of feature annotation.</text>
</comment>
<evidence type="ECO:0000256" key="2">
    <source>
        <dbReference type="ARBA" id="ARBA00022679"/>
    </source>
</evidence>
<name>A0A420B6Q8_SPHD1</name>
<comment type="caution">
    <text evidence="8">The sequence shown here is derived from an EMBL/GenBank/DDBJ whole genome shotgun (WGS) entry which is preliminary data.</text>
</comment>
<dbReference type="GO" id="GO:0009423">
    <property type="term" value="P:chorismate biosynthetic process"/>
    <property type="evidence" value="ECO:0007669"/>
    <property type="project" value="UniProtKB-UniRule"/>
</dbReference>
<comment type="subunit">
    <text evidence="7">Monomer.</text>
</comment>
<organism evidence="8 9">
    <name type="scientific">Sphingobacterium detergens</name>
    <dbReference type="NCBI Taxonomy" id="1145106"/>
    <lineage>
        <taxon>Bacteria</taxon>
        <taxon>Pseudomonadati</taxon>
        <taxon>Bacteroidota</taxon>
        <taxon>Sphingobacteriia</taxon>
        <taxon>Sphingobacteriales</taxon>
        <taxon>Sphingobacteriaceae</taxon>
        <taxon>Sphingobacterium</taxon>
    </lineage>
</organism>